<comment type="caution">
    <text evidence="1">The sequence shown here is derived from an EMBL/GenBank/DDBJ whole genome shotgun (WGS) entry which is preliminary data.</text>
</comment>
<protein>
    <submittedName>
        <fullName evidence="1">Uncharacterized protein</fullName>
    </submittedName>
</protein>
<dbReference type="Proteomes" id="UP000827092">
    <property type="component" value="Unassembled WGS sequence"/>
</dbReference>
<keyword evidence="2" id="KW-1185">Reference proteome</keyword>
<evidence type="ECO:0000313" key="1">
    <source>
        <dbReference type="EMBL" id="KAG8199652.1"/>
    </source>
</evidence>
<sequence length="80" mass="9281">MGRSSDKKKKKANPFCLEQWRRDACWDAVGKSELGTEDIRRVNCAACVRKNEKKKELLFLTCIQRSSRDNTLVKMNCFPV</sequence>
<name>A0AAV6VV45_9ARAC</name>
<dbReference type="AlphaFoldDB" id="A0AAV6VV45"/>
<organism evidence="1 2">
    <name type="scientific">Oedothorax gibbosus</name>
    <dbReference type="NCBI Taxonomy" id="931172"/>
    <lineage>
        <taxon>Eukaryota</taxon>
        <taxon>Metazoa</taxon>
        <taxon>Ecdysozoa</taxon>
        <taxon>Arthropoda</taxon>
        <taxon>Chelicerata</taxon>
        <taxon>Arachnida</taxon>
        <taxon>Araneae</taxon>
        <taxon>Araneomorphae</taxon>
        <taxon>Entelegynae</taxon>
        <taxon>Araneoidea</taxon>
        <taxon>Linyphiidae</taxon>
        <taxon>Erigoninae</taxon>
        <taxon>Oedothorax</taxon>
    </lineage>
</organism>
<gene>
    <name evidence="1" type="ORF">JTE90_022108</name>
</gene>
<evidence type="ECO:0000313" key="2">
    <source>
        <dbReference type="Proteomes" id="UP000827092"/>
    </source>
</evidence>
<accession>A0AAV6VV45</accession>
<proteinExistence type="predicted"/>
<reference evidence="1 2" key="1">
    <citation type="journal article" date="2022" name="Nat. Ecol. Evol.">
        <title>A masculinizing supergene underlies an exaggerated male reproductive morph in a spider.</title>
        <authorList>
            <person name="Hendrickx F."/>
            <person name="De Corte Z."/>
            <person name="Sonet G."/>
            <person name="Van Belleghem S.M."/>
            <person name="Kostlbacher S."/>
            <person name="Vangestel C."/>
        </authorList>
    </citation>
    <scope>NUCLEOTIDE SEQUENCE [LARGE SCALE GENOMIC DNA]</scope>
    <source>
        <strain evidence="1">W744_W776</strain>
    </source>
</reference>
<dbReference type="EMBL" id="JAFNEN010000025">
    <property type="protein sequence ID" value="KAG8199652.1"/>
    <property type="molecule type" value="Genomic_DNA"/>
</dbReference>